<evidence type="ECO:0000313" key="1">
    <source>
        <dbReference type="EMBL" id="ORZ00753.1"/>
    </source>
</evidence>
<dbReference type="AlphaFoldDB" id="A0A1X2HMW9"/>
<reference evidence="1 2" key="1">
    <citation type="submission" date="2016-07" db="EMBL/GenBank/DDBJ databases">
        <title>Pervasive Adenine N6-methylation of Active Genes in Fungi.</title>
        <authorList>
            <consortium name="DOE Joint Genome Institute"/>
            <person name="Mondo S.J."/>
            <person name="Dannebaum R.O."/>
            <person name="Kuo R.C."/>
            <person name="Labutti K."/>
            <person name="Haridas S."/>
            <person name="Kuo A."/>
            <person name="Salamov A."/>
            <person name="Ahrendt S.R."/>
            <person name="Lipzen A."/>
            <person name="Sullivan W."/>
            <person name="Andreopoulos W.B."/>
            <person name="Clum A."/>
            <person name="Lindquist E."/>
            <person name="Daum C."/>
            <person name="Ramamoorthy G.K."/>
            <person name="Gryganskyi A."/>
            <person name="Culley D."/>
            <person name="Magnuson J.K."/>
            <person name="James T.Y."/>
            <person name="O'Malley M.A."/>
            <person name="Stajich J.E."/>
            <person name="Spatafora J.W."/>
            <person name="Visel A."/>
            <person name="Grigoriev I.V."/>
        </authorList>
    </citation>
    <scope>NUCLEOTIDE SEQUENCE [LARGE SCALE GENOMIC DNA]</scope>
    <source>
        <strain evidence="1 2">NRRL 2496</strain>
    </source>
</reference>
<dbReference type="Proteomes" id="UP000242180">
    <property type="component" value="Unassembled WGS sequence"/>
</dbReference>
<name>A0A1X2HMW9_SYNRA</name>
<dbReference type="InParanoid" id="A0A1X2HMW9"/>
<sequence length="183" mass="21479">MLYLSMNLFDQKRARKYTFWEFGSELYGTEPLQPVKQLFPMFSGGFITLDPDWILQESGLIERVAVTLKQLNKNKTETPWKIVLPNTLFNRLRMLSHRYPSQTFAEARHNILRLGLTEDICVGMADEDADREIDLWFRDVIYSKRHTAEHFVMLTYATPTETTPYTCIEPTRCSSLLDVFRVE</sequence>
<proteinExistence type="predicted"/>
<comment type="caution">
    <text evidence="1">The sequence shown here is derived from an EMBL/GenBank/DDBJ whole genome shotgun (WGS) entry which is preliminary data.</text>
</comment>
<protein>
    <submittedName>
        <fullName evidence="1">Uncharacterized protein</fullName>
    </submittedName>
</protein>
<dbReference type="OrthoDB" id="5376140at2759"/>
<gene>
    <name evidence="1" type="ORF">BCR43DRAFT_485741</name>
</gene>
<evidence type="ECO:0000313" key="2">
    <source>
        <dbReference type="Proteomes" id="UP000242180"/>
    </source>
</evidence>
<organism evidence="1 2">
    <name type="scientific">Syncephalastrum racemosum</name>
    <name type="common">Filamentous fungus</name>
    <dbReference type="NCBI Taxonomy" id="13706"/>
    <lineage>
        <taxon>Eukaryota</taxon>
        <taxon>Fungi</taxon>
        <taxon>Fungi incertae sedis</taxon>
        <taxon>Mucoromycota</taxon>
        <taxon>Mucoromycotina</taxon>
        <taxon>Mucoromycetes</taxon>
        <taxon>Mucorales</taxon>
        <taxon>Syncephalastraceae</taxon>
        <taxon>Syncephalastrum</taxon>
    </lineage>
</organism>
<dbReference type="EMBL" id="MCGN01000002">
    <property type="protein sequence ID" value="ORZ00753.1"/>
    <property type="molecule type" value="Genomic_DNA"/>
</dbReference>
<accession>A0A1X2HMW9</accession>
<keyword evidence="2" id="KW-1185">Reference proteome</keyword>